<sequence>MTHRDVPDGLDAETSRRILRTFLVVRIVRGTVLLLFLVVGMVGVEARGWPTGVAAVIALAMVVQVGAVVVWCARYARSGEHSGPGAGPSPSA</sequence>
<protein>
    <submittedName>
        <fullName evidence="2">Uncharacterized protein</fullName>
    </submittedName>
</protein>
<gene>
    <name evidence="2" type="ORF">EFL26_13445</name>
</gene>
<feature type="transmembrane region" description="Helical" evidence="1">
    <location>
        <begin position="21"/>
        <end position="43"/>
    </location>
</feature>
<keyword evidence="3" id="KW-1185">Reference proteome</keyword>
<reference evidence="2 3" key="1">
    <citation type="submission" date="2018-11" db="EMBL/GenBank/DDBJ databases">
        <authorList>
            <person name="Li F."/>
        </authorList>
    </citation>
    <scope>NUCLEOTIDE SEQUENCE [LARGE SCALE GENOMIC DNA]</scope>
    <source>
        <strain evidence="2 3">Gsoil 818</strain>
    </source>
</reference>
<dbReference type="Proteomes" id="UP000279994">
    <property type="component" value="Unassembled WGS sequence"/>
</dbReference>
<keyword evidence="1" id="KW-0472">Membrane</keyword>
<dbReference type="RefSeq" id="WP_123223358.1">
    <property type="nucleotide sequence ID" value="NZ_RJSF01000040.1"/>
</dbReference>
<evidence type="ECO:0000256" key="1">
    <source>
        <dbReference type="SAM" id="Phobius"/>
    </source>
</evidence>
<organism evidence="2 3">
    <name type="scientific">Nocardioides pocheonensis</name>
    <dbReference type="NCBI Taxonomy" id="661485"/>
    <lineage>
        <taxon>Bacteria</taxon>
        <taxon>Bacillati</taxon>
        <taxon>Actinomycetota</taxon>
        <taxon>Actinomycetes</taxon>
        <taxon>Propionibacteriales</taxon>
        <taxon>Nocardioidaceae</taxon>
        <taxon>Nocardioides</taxon>
    </lineage>
</organism>
<evidence type="ECO:0000313" key="2">
    <source>
        <dbReference type="EMBL" id="RNM13950.1"/>
    </source>
</evidence>
<keyword evidence="1" id="KW-1133">Transmembrane helix</keyword>
<comment type="caution">
    <text evidence="2">The sequence shown here is derived from an EMBL/GenBank/DDBJ whole genome shotgun (WGS) entry which is preliminary data.</text>
</comment>
<name>A0A3N0GPD7_9ACTN</name>
<evidence type="ECO:0000313" key="3">
    <source>
        <dbReference type="Proteomes" id="UP000279994"/>
    </source>
</evidence>
<keyword evidence="1" id="KW-0812">Transmembrane</keyword>
<feature type="transmembrane region" description="Helical" evidence="1">
    <location>
        <begin position="49"/>
        <end position="73"/>
    </location>
</feature>
<dbReference type="EMBL" id="RJSF01000040">
    <property type="protein sequence ID" value="RNM13950.1"/>
    <property type="molecule type" value="Genomic_DNA"/>
</dbReference>
<dbReference type="AlphaFoldDB" id="A0A3N0GPD7"/>
<proteinExistence type="predicted"/>
<accession>A0A3N0GPD7</accession>